<accession>A0A448ZCR5</accession>
<organism evidence="2 3">
    <name type="scientific">Pseudo-nitzschia multistriata</name>
    <dbReference type="NCBI Taxonomy" id="183589"/>
    <lineage>
        <taxon>Eukaryota</taxon>
        <taxon>Sar</taxon>
        <taxon>Stramenopiles</taxon>
        <taxon>Ochrophyta</taxon>
        <taxon>Bacillariophyta</taxon>
        <taxon>Bacillariophyceae</taxon>
        <taxon>Bacillariophycidae</taxon>
        <taxon>Bacillariales</taxon>
        <taxon>Bacillariaceae</taxon>
        <taxon>Pseudo-nitzschia</taxon>
    </lineage>
</organism>
<feature type="transmembrane region" description="Helical" evidence="1">
    <location>
        <begin position="192"/>
        <end position="217"/>
    </location>
</feature>
<dbReference type="OrthoDB" id="40596at2759"/>
<evidence type="ECO:0000313" key="2">
    <source>
        <dbReference type="EMBL" id="VEU39821.1"/>
    </source>
</evidence>
<dbReference type="EMBL" id="CAACVS010000236">
    <property type="protein sequence ID" value="VEU39821.1"/>
    <property type="molecule type" value="Genomic_DNA"/>
</dbReference>
<keyword evidence="1" id="KW-1133">Transmembrane helix</keyword>
<feature type="transmembrane region" description="Helical" evidence="1">
    <location>
        <begin position="237"/>
        <end position="255"/>
    </location>
</feature>
<feature type="transmembrane region" description="Helical" evidence="1">
    <location>
        <begin position="67"/>
        <end position="87"/>
    </location>
</feature>
<evidence type="ECO:0000256" key="1">
    <source>
        <dbReference type="SAM" id="Phobius"/>
    </source>
</evidence>
<dbReference type="AlphaFoldDB" id="A0A448ZCR5"/>
<dbReference type="Proteomes" id="UP000291116">
    <property type="component" value="Unassembled WGS sequence"/>
</dbReference>
<proteinExistence type="predicted"/>
<evidence type="ECO:0000313" key="3">
    <source>
        <dbReference type="Proteomes" id="UP000291116"/>
    </source>
</evidence>
<protein>
    <submittedName>
        <fullName evidence="2">Uncharacterized protein</fullName>
    </submittedName>
</protein>
<keyword evidence="1" id="KW-0472">Membrane</keyword>
<keyword evidence="1" id="KW-0812">Transmembrane</keyword>
<feature type="transmembrane region" description="Helical" evidence="1">
    <location>
        <begin position="12"/>
        <end position="32"/>
    </location>
</feature>
<gene>
    <name evidence="2" type="ORF">PSNMU_V1.4_AUG-EV-PASAV3_0066970</name>
</gene>
<keyword evidence="3" id="KW-1185">Reference proteome</keyword>
<sequence>MPSPSGSGVALTILRFCLSTLPFLAVLSYLLYMAVQRGYDADADAGVDDGNADAETDALFSLMDTTIVFLSFHVAWTMFATYLLVFVPKRRYLLDRYLREGEPTLGDVIAESASNKKRMRLFSFRNYGLVVYGHPTKLDPPVLVRKSVRVFQPWTRERVTILRLPNRPLSGQAKTDIEIDLSQMRSERDTTLCYISTLSIFWVLFSLGGAAFCVYQMGEIGDDYLVDNEDANLARRIFLFVVGINPFFAFVVNGIRYAMYYNWMVHWGASVEDENEARNIKTNNWCMYNNDEEASFDGSDQIGYSILGEDRSYAGTVPSHTRSLAPVRPGETHLTVSSVEEDGTALRVLPWTNA</sequence>
<name>A0A448ZCR5_9STRA</name>
<reference evidence="2 3" key="1">
    <citation type="submission" date="2019-01" db="EMBL/GenBank/DDBJ databases">
        <authorList>
            <person name="Ferrante I. M."/>
        </authorList>
    </citation>
    <scope>NUCLEOTIDE SEQUENCE [LARGE SCALE GENOMIC DNA]</scope>
    <source>
        <strain evidence="2 3">B856</strain>
    </source>
</reference>